<dbReference type="PANTHER" id="PTHR19290:SF169">
    <property type="entry name" value="PROTEIN ATONAL"/>
    <property type="match status" value="1"/>
</dbReference>
<dbReference type="GO" id="GO:0045944">
    <property type="term" value="P:positive regulation of transcription by RNA polymerase II"/>
    <property type="evidence" value="ECO:0007669"/>
    <property type="project" value="TreeGrafter"/>
</dbReference>
<dbReference type="InterPro" id="IPR050359">
    <property type="entry name" value="bHLH_transcription_factors"/>
</dbReference>
<comment type="caution">
    <text evidence="3">The sequence shown here is derived from an EMBL/GenBank/DDBJ whole genome shotgun (WGS) entry which is preliminary data.</text>
</comment>
<dbReference type="GO" id="GO:0005634">
    <property type="term" value="C:nucleus"/>
    <property type="evidence" value="ECO:0007669"/>
    <property type="project" value="TreeGrafter"/>
</dbReference>
<dbReference type="GO" id="GO:0007423">
    <property type="term" value="P:sensory organ development"/>
    <property type="evidence" value="ECO:0007669"/>
    <property type="project" value="TreeGrafter"/>
</dbReference>
<dbReference type="GO" id="GO:0070888">
    <property type="term" value="F:E-box binding"/>
    <property type="evidence" value="ECO:0007669"/>
    <property type="project" value="TreeGrafter"/>
</dbReference>
<gene>
    <name evidence="3" type="ORF">Pmani_039857</name>
</gene>
<dbReference type="InterPro" id="IPR011598">
    <property type="entry name" value="bHLH_dom"/>
</dbReference>
<proteinExistence type="predicted"/>
<dbReference type="GO" id="GO:0061564">
    <property type="term" value="P:axon development"/>
    <property type="evidence" value="ECO:0007669"/>
    <property type="project" value="TreeGrafter"/>
</dbReference>
<organism evidence="3 4">
    <name type="scientific">Petrolisthes manimaculis</name>
    <dbReference type="NCBI Taxonomy" id="1843537"/>
    <lineage>
        <taxon>Eukaryota</taxon>
        <taxon>Metazoa</taxon>
        <taxon>Ecdysozoa</taxon>
        <taxon>Arthropoda</taxon>
        <taxon>Crustacea</taxon>
        <taxon>Multicrustacea</taxon>
        <taxon>Malacostraca</taxon>
        <taxon>Eumalacostraca</taxon>
        <taxon>Eucarida</taxon>
        <taxon>Decapoda</taxon>
        <taxon>Pleocyemata</taxon>
        <taxon>Anomura</taxon>
        <taxon>Galatheoidea</taxon>
        <taxon>Porcellanidae</taxon>
        <taxon>Petrolisthes</taxon>
    </lineage>
</organism>
<reference evidence="3" key="1">
    <citation type="submission" date="2023-11" db="EMBL/GenBank/DDBJ databases">
        <title>Genome assemblies of two species of porcelain crab, Petrolisthes cinctipes and Petrolisthes manimaculis (Anomura: Porcellanidae).</title>
        <authorList>
            <person name="Angst P."/>
        </authorList>
    </citation>
    <scope>NUCLEOTIDE SEQUENCE</scope>
    <source>
        <strain evidence="3">PB745_02</strain>
        <tissue evidence="3">Gill</tissue>
    </source>
</reference>
<dbReference type="PROSITE" id="PS50888">
    <property type="entry name" value="BHLH"/>
    <property type="match status" value="1"/>
</dbReference>
<feature type="domain" description="BHLH" evidence="2">
    <location>
        <begin position="212"/>
        <end position="264"/>
    </location>
</feature>
<dbReference type="GO" id="GO:0000981">
    <property type="term" value="F:DNA-binding transcription factor activity, RNA polymerase II-specific"/>
    <property type="evidence" value="ECO:0007669"/>
    <property type="project" value="TreeGrafter"/>
</dbReference>
<dbReference type="EMBL" id="JAWZYT010007118">
    <property type="protein sequence ID" value="KAK4287068.1"/>
    <property type="molecule type" value="Genomic_DNA"/>
</dbReference>
<keyword evidence="4" id="KW-1185">Reference proteome</keyword>
<dbReference type="GO" id="GO:0046983">
    <property type="term" value="F:protein dimerization activity"/>
    <property type="evidence" value="ECO:0007669"/>
    <property type="project" value="InterPro"/>
</dbReference>
<protein>
    <recommendedName>
        <fullName evidence="2">BHLH domain-containing protein</fullName>
    </recommendedName>
</protein>
<evidence type="ECO:0000259" key="2">
    <source>
        <dbReference type="PROSITE" id="PS50888"/>
    </source>
</evidence>
<name>A0AAE1NBX3_9EUCA</name>
<dbReference type="Gene3D" id="4.10.280.10">
    <property type="entry name" value="Helix-loop-helix DNA-binding domain"/>
    <property type="match status" value="1"/>
</dbReference>
<feature type="region of interest" description="Disordered" evidence="1">
    <location>
        <begin position="169"/>
        <end position="210"/>
    </location>
</feature>
<accession>A0AAE1NBX3</accession>
<dbReference type="InterPro" id="IPR036638">
    <property type="entry name" value="HLH_DNA-bd_sf"/>
</dbReference>
<dbReference type="PANTHER" id="PTHR19290">
    <property type="entry name" value="BASIC HELIX-LOOP-HELIX PROTEIN NEUROGENIN-RELATED"/>
    <property type="match status" value="1"/>
</dbReference>
<evidence type="ECO:0000313" key="4">
    <source>
        <dbReference type="Proteomes" id="UP001292094"/>
    </source>
</evidence>
<dbReference type="Proteomes" id="UP001292094">
    <property type="component" value="Unassembled WGS sequence"/>
</dbReference>
<dbReference type="AlphaFoldDB" id="A0AAE1NBX3"/>
<dbReference type="SMART" id="SM00353">
    <property type="entry name" value="HLH"/>
    <property type="match status" value="1"/>
</dbReference>
<dbReference type="SUPFAM" id="SSF47459">
    <property type="entry name" value="HLH, helix-loop-helix DNA-binding domain"/>
    <property type="match status" value="1"/>
</dbReference>
<sequence length="269" mass="29252">MDGAGAVYQQMVHAFTDAYTAALCSTARPPTPDSDYGSLSPASTPPPSPTRLCPSTVVVPTASPAPPIDPWSPFTMAQQVGQHTTTSTVTFPDYTQLYTTPAPTTIISKPTTNSTKVVSAVSPRPTGGQTHIKSESYRVCNYQGGKGVVTPSKTPLAAPLVSIENKREQQRLGGLQVQQNGNKPQKGPRGSSRCGVRKQRTGRDVTDGVRKKRRLAANARERRRMDNLNKAFDRLRSHLPQLCDDRKLSKYDTLQMAQTYITTLADLLI</sequence>
<dbReference type="Pfam" id="PF00010">
    <property type="entry name" value="HLH"/>
    <property type="match status" value="1"/>
</dbReference>
<evidence type="ECO:0000313" key="3">
    <source>
        <dbReference type="EMBL" id="KAK4287068.1"/>
    </source>
</evidence>
<evidence type="ECO:0000256" key="1">
    <source>
        <dbReference type="SAM" id="MobiDB-lite"/>
    </source>
</evidence>
<feature type="region of interest" description="Disordered" evidence="1">
    <location>
        <begin position="29"/>
        <end position="51"/>
    </location>
</feature>